<keyword evidence="6 8" id="KW-1133">Transmembrane helix</keyword>
<evidence type="ECO:0000256" key="5">
    <source>
        <dbReference type="ARBA" id="ARBA00022692"/>
    </source>
</evidence>
<dbReference type="InterPro" id="IPR052017">
    <property type="entry name" value="TSUP"/>
</dbReference>
<proteinExistence type="inferred from homology"/>
<feature type="transmembrane region" description="Helical" evidence="8">
    <location>
        <begin position="41"/>
        <end position="64"/>
    </location>
</feature>
<name>A0ABD7RWW4_ECTME</name>
<evidence type="ECO:0000256" key="2">
    <source>
        <dbReference type="ARBA" id="ARBA00009142"/>
    </source>
</evidence>
<dbReference type="Pfam" id="PF01925">
    <property type="entry name" value="TauE"/>
    <property type="match status" value="1"/>
</dbReference>
<evidence type="ECO:0000313" key="9">
    <source>
        <dbReference type="EMBL" id="TRO18760.1"/>
    </source>
</evidence>
<dbReference type="GO" id="GO:0005886">
    <property type="term" value="C:plasma membrane"/>
    <property type="evidence" value="ECO:0007669"/>
    <property type="project" value="UniProtKB-SubCell"/>
</dbReference>
<keyword evidence="3" id="KW-0813">Transport</keyword>
<evidence type="ECO:0000256" key="6">
    <source>
        <dbReference type="ARBA" id="ARBA00022989"/>
    </source>
</evidence>
<sequence>MLSAPHAIDTVLLAYVFGVFVLGGLIKGVSGFGMPLVTVPLIALVAPVPTAVALSLLPIIISNISQGYECRRHYQVLGLVWPLLISLAVSLSLAVQLLGSFRPEVLAIIIGVMIQVFVISQMTPNPPLIPTRWRFGSLIGAGLSSGLLGGMTSFYGFPALQALLALGLGRNEFILASSLFFLVGSVILGAGLLMQDIASPMHLLLSLVCVLPTQLGMSLGEFIRERLSQAMFRGITLAVLSATGLAMIVRALIA</sequence>
<evidence type="ECO:0000256" key="8">
    <source>
        <dbReference type="RuleBase" id="RU363041"/>
    </source>
</evidence>
<dbReference type="PANTHER" id="PTHR30269:SF32">
    <property type="entry name" value="MEMBRANE TRANSPORTER PROTEIN-RELATED"/>
    <property type="match status" value="1"/>
</dbReference>
<evidence type="ECO:0000313" key="10">
    <source>
        <dbReference type="Proteomes" id="UP000317327"/>
    </source>
</evidence>
<comment type="subcellular location">
    <subcellularLocation>
        <location evidence="1 8">Cell membrane</location>
        <topology evidence="1 8">Multi-pass membrane protein</topology>
    </subcellularLocation>
</comment>
<feature type="transmembrane region" description="Helical" evidence="8">
    <location>
        <begin position="231"/>
        <end position="253"/>
    </location>
</feature>
<dbReference type="AlphaFoldDB" id="A0ABD7RWW4"/>
<dbReference type="RefSeq" id="WP_143501270.1">
    <property type="nucleotide sequence ID" value="NZ_SCFV01000004.1"/>
</dbReference>
<evidence type="ECO:0000256" key="7">
    <source>
        <dbReference type="ARBA" id="ARBA00023136"/>
    </source>
</evidence>
<evidence type="ECO:0000256" key="3">
    <source>
        <dbReference type="ARBA" id="ARBA00022448"/>
    </source>
</evidence>
<feature type="transmembrane region" description="Helical" evidence="8">
    <location>
        <begin position="135"/>
        <end position="157"/>
    </location>
</feature>
<organism evidence="9 10">
    <name type="scientific">Ectopseudomonas mendocina</name>
    <name type="common">Pseudomonas mendocina</name>
    <dbReference type="NCBI Taxonomy" id="300"/>
    <lineage>
        <taxon>Bacteria</taxon>
        <taxon>Pseudomonadati</taxon>
        <taxon>Pseudomonadota</taxon>
        <taxon>Gammaproteobacteria</taxon>
        <taxon>Pseudomonadales</taxon>
        <taxon>Pseudomonadaceae</taxon>
        <taxon>Ectopseudomonas</taxon>
    </lineage>
</organism>
<comment type="similarity">
    <text evidence="2 8">Belongs to the 4-toluene sulfonate uptake permease (TSUP) (TC 2.A.102) family.</text>
</comment>
<reference evidence="9 10" key="1">
    <citation type="submission" date="2019-01" db="EMBL/GenBank/DDBJ databases">
        <title>Whole genome shotgun sequencing of Pseudomonas spp. isolated by its ability to degrade furfural.</title>
        <authorList>
            <person name="Donoso R."/>
            <person name="Farkas C."/>
            <person name="Villegas P."/>
            <person name="Gonzales-Toro F."/>
            <person name="Guajardo-Parra M."/>
            <person name="Araya-Nail M."/>
            <person name="Morgante V."/>
            <person name="Perez-Pantoja D."/>
        </authorList>
    </citation>
    <scope>NUCLEOTIDE SEQUENCE [LARGE SCALE GENOMIC DNA]</scope>
    <source>
        <strain evidence="9 10">VN231</strain>
    </source>
</reference>
<dbReference type="Proteomes" id="UP000317327">
    <property type="component" value="Unassembled WGS sequence"/>
</dbReference>
<gene>
    <name evidence="9" type="ORF">EQ836_10070</name>
</gene>
<dbReference type="InterPro" id="IPR002781">
    <property type="entry name" value="TM_pro_TauE-like"/>
</dbReference>
<feature type="transmembrane region" description="Helical" evidence="8">
    <location>
        <begin position="76"/>
        <end position="99"/>
    </location>
</feature>
<evidence type="ECO:0000256" key="1">
    <source>
        <dbReference type="ARBA" id="ARBA00004651"/>
    </source>
</evidence>
<feature type="transmembrane region" description="Helical" evidence="8">
    <location>
        <begin position="173"/>
        <end position="194"/>
    </location>
</feature>
<keyword evidence="5 8" id="KW-0812">Transmembrane</keyword>
<protein>
    <recommendedName>
        <fullName evidence="8">Probable membrane transporter protein</fullName>
    </recommendedName>
</protein>
<keyword evidence="7 8" id="KW-0472">Membrane</keyword>
<feature type="transmembrane region" description="Helical" evidence="8">
    <location>
        <begin position="105"/>
        <end position="123"/>
    </location>
</feature>
<accession>A0ABD7RWW4</accession>
<keyword evidence="4 8" id="KW-1003">Cell membrane</keyword>
<comment type="caution">
    <text evidence="9">The sequence shown here is derived from an EMBL/GenBank/DDBJ whole genome shotgun (WGS) entry which is preliminary data.</text>
</comment>
<feature type="transmembrane region" description="Helical" evidence="8">
    <location>
        <begin position="12"/>
        <end position="29"/>
    </location>
</feature>
<dbReference type="EMBL" id="SCFV01000004">
    <property type="protein sequence ID" value="TRO18760.1"/>
    <property type="molecule type" value="Genomic_DNA"/>
</dbReference>
<dbReference type="PANTHER" id="PTHR30269">
    <property type="entry name" value="TRANSMEMBRANE PROTEIN YFCA"/>
    <property type="match status" value="1"/>
</dbReference>
<evidence type="ECO:0000256" key="4">
    <source>
        <dbReference type="ARBA" id="ARBA00022475"/>
    </source>
</evidence>